<name>A0ABM8VYE8_GIGMA</name>
<evidence type="ECO:0000313" key="2">
    <source>
        <dbReference type="Proteomes" id="UP000789901"/>
    </source>
</evidence>
<comment type="caution">
    <text evidence="1">The sequence shown here is derived from an EMBL/GenBank/DDBJ whole genome shotgun (WGS) entry which is preliminary data.</text>
</comment>
<keyword evidence="2" id="KW-1185">Reference proteome</keyword>
<proteinExistence type="predicted"/>
<accession>A0ABM8VYE8</accession>
<gene>
    <name evidence="1" type="ORF">GMARGA_LOCUS1116</name>
</gene>
<sequence>MRIELDEVSSLWTHLTDAALLLFDPISSGVGRIRQINQVVIPTIGKNNEAGHMLELFFQINELIQHIDKIFDEIEQLIEIQNNSEDFPQVLVTHEDGSSKEEFLPCIVIPPEGGITKEQFLISVITPTPSTPERNKKSKY</sequence>
<dbReference type="EMBL" id="CAJVQB010000261">
    <property type="protein sequence ID" value="CAG8478379.1"/>
    <property type="molecule type" value="Genomic_DNA"/>
</dbReference>
<reference evidence="1 2" key="1">
    <citation type="submission" date="2021-06" db="EMBL/GenBank/DDBJ databases">
        <authorList>
            <person name="Kallberg Y."/>
            <person name="Tangrot J."/>
            <person name="Rosling A."/>
        </authorList>
    </citation>
    <scope>NUCLEOTIDE SEQUENCE [LARGE SCALE GENOMIC DNA]</scope>
    <source>
        <strain evidence="1 2">120-4 pot B 10/14</strain>
    </source>
</reference>
<dbReference type="Proteomes" id="UP000789901">
    <property type="component" value="Unassembled WGS sequence"/>
</dbReference>
<evidence type="ECO:0000313" key="1">
    <source>
        <dbReference type="EMBL" id="CAG8478379.1"/>
    </source>
</evidence>
<organism evidence="1 2">
    <name type="scientific">Gigaspora margarita</name>
    <dbReference type="NCBI Taxonomy" id="4874"/>
    <lineage>
        <taxon>Eukaryota</taxon>
        <taxon>Fungi</taxon>
        <taxon>Fungi incertae sedis</taxon>
        <taxon>Mucoromycota</taxon>
        <taxon>Glomeromycotina</taxon>
        <taxon>Glomeromycetes</taxon>
        <taxon>Diversisporales</taxon>
        <taxon>Gigasporaceae</taxon>
        <taxon>Gigaspora</taxon>
    </lineage>
</organism>
<protein>
    <submittedName>
        <fullName evidence="1">42053_t:CDS:1</fullName>
    </submittedName>
</protein>